<gene>
    <name evidence="1" type="ORF">FRZ44_08820</name>
</gene>
<keyword evidence="2" id="KW-1185">Reference proteome</keyword>
<dbReference type="Pfam" id="PF14518">
    <property type="entry name" value="Haem_oxygenas_2"/>
    <property type="match status" value="1"/>
</dbReference>
<dbReference type="KEGG" id="htq:FRZ44_08820"/>
<evidence type="ECO:0000313" key="1">
    <source>
        <dbReference type="EMBL" id="QEX15595.1"/>
    </source>
</evidence>
<dbReference type="SUPFAM" id="SSF48613">
    <property type="entry name" value="Heme oxygenase-like"/>
    <property type="match status" value="1"/>
</dbReference>
<accession>A0A5J6MGK3</accession>
<proteinExistence type="predicted"/>
<evidence type="ECO:0008006" key="3">
    <source>
        <dbReference type="Google" id="ProtNLM"/>
    </source>
</evidence>
<dbReference type="Gene3D" id="1.20.910.10">
    <property type="entry name" value="Heme oxygenase-like"/>
    <property type="match status" value="1"/>
</dbReference>
<dbReference type="OrthoDB" id="7331123at2"/>
<dbReference type="Proteomes" id="UP000326202">
    <property type="component" value="Chromosome"/>
</dbReference>
<dbReference type="AlphaFoldDB" id="A0A5J6MGK3"/>
<dbReference type="RefSeq" id="WP_151176032.1">
    <property type="nucleotide sequence ID" value="NZ_CP042906.1"/>
</dbReference>
<reference evidence="1 2" key="1">
    <citation type="submission" date="2019-08" db="EMBL/GenBank/DDBJ databases">
        <title>Hyperibacter terrae gen. nov., sp. nov. and Hyperibacter viscosus sp. nov., two new members in the family Rhodospirillaceae isolated from the rhizosphere of Hypericum perforatum.</title>
        <authorList>
            <person name="Noviana Z."/>
        </authorList>
    </citation>
    <scope>NUCLEOTIDE SEQUENCE [LARGE SCALE GENOMIC DNA]</scope>
    <source>
        <strain evidence="1 2">R5913</strain>
    </source>
</reference>
<organism evidence="1 2">
    <name type="scientific">Hypericibacter terrae</name>
    <dbReference type="NCBI Taxonomy" id="2602015"/>
    <lineage>
        <taxon>Bacteria</taxon>
        <taxon>Pseudomonadati</taxon>
        <taxon>Pseudomonadota</taxon>
        <taxon>Alphaproteobacteria</taxon>
        <taxon>Rhodospirillales</taxon>
        <taxon>Dongiaceae</taxon>
        <taxon>Hypericibacter</taxon>
    </lineage>
</organism>
<evidence type="ECO:0000313" key="2">
    <source>
        <dbReference type="Proteomes" id="UP000326202"/>
    </source>
</evidence>
<dbReference type="EMBL" id="CP042906">
    <property type="protein sequence ID" value="QEX15595.1"/>
    <property type="molecule type" value="Genomic_DNA"/>
</dbReference>
<sequence>MSNPSYERGKSIDNSQYAHVSMPISDNIVALKDAVFSHPAVGILKKFEENLKSRLLTRDEIRVLLASEGMFVLEVPPGIVALASRMTDEWFKKEPFAATGRASRILFAAVDEYGLNDMEHGLLPSHHQLYVDMAAHWNITAKDLLDDRNIVPTAKEFAGTIGDYYRKRPIVEALGFHVANEATAPLDFGVFLATFREYREQYGLKAQNDPHLNFLLVHDDVEVSHREMGVEAVQLYTNGDPKLVSQARRGVFAYMECYGRFFTQLNDRIFGQQDTRARARA</sequence>
<protein>
    <recommendedName>
        <fullName evidence="3">Iron-containing redox enzyme family protein</fullName>
    </recommendedName>
</protein>
<dbReference type="InterPro" id="IPR016084">
    <property type="entry name" value="Haem_Oase-like_multi-hlx"/>
</dbReference>
<name>A0A5J6MGK3_9PROT</name>